<sequence>MAAAAEVDGAPGIGVQGAGQWQWSIGLEHQRENRAAERAAGAEVAPLGGGASYERGARVRAEHIDASTPVGNANRGMQMLERMGWKRGTPLGTGRSTSTRKPLLEPLDLSNPAGVPERAGLSGAHNMHYNPAHGSKTDLKLHEDAALKKAQELERIASESALSGARDGDQRGATGGGWGDAAAPVVGAMEAEEVDEWEDCQEEDKELAPSVANFFAMALTLSSDTAGEEGAAGTQDAPPPQPAETPPPAAALPMPTLGAGLRLPMPAQPLQLPQAVISPLPQMGSRELLAELQGMEDELAEYMDIAMRKVRSGDIAAANEAVARLRAAMAYLEP</sequence>
<gene>
    <name evidence="3" type="ORF">PSIN1315_LOCUS9563</name>
</gene>
<evidence type="ECO:0000256" key="1">
    <source>
        <dbReference type="SAM" id="MobiDB-lite"/>
    </source>
</evidence>
<reference evidence="3" key="1">
    <citation type="submission" date="2021-01" db="EMBL/GenBank/DDBJ databases">
        <authorList>
            <person name="Corre E."/>
            <person name="Pelletier E."/>
            <person name="Niang G."/>
            <person name="Scheremetjew M."/>
            <person name="Finn R."/>
            <person name="Kale V."/>
            <person name="Holt S."/>
            <person name="Cochrane G."/>
            <person name="Meng A."/>
            <person name="Brown T."/>
            <person name="Cohen L."/>
        </authorList>
    </citation>
    <scope>NUCLEOTIDE SEQUENCE</scope>
    <source>
        <strain evidence="3">RCC927</strain>
    </source>
</reference>
<protein>
    <recommendedName>
        <fullName evidence="2">G-patch domain-containing protein</fullName>
    </recommendedName>
</protein>
<name>A0A7S3FEX5_9VIRI</name>
<feature type="compositionally biased region" description="Pro residues" evidence="1">
    <location>
        <begin position="237"/>
        <end position="250"/>
    </location>
</feature>
<dbReference type="InterPro" id="IPR000467">
    <property type="entry name" value="G_patch_dom"/>
</dbReference>
<feature type="region of interest" description="Disordered" evidence="1">
    <location>
        <begin position="86"/>
        <end position="114"/>
    </location>
</feature>
<feature type="region of interest" description="Disordered" evidence="1">
    <location>
        <begin position="225"/>
        <end position="250"/>
    </location>
</feature>
<feature type="domain" description="G-patch" evidence="2">
    <location>
        <begin position="72"/>
        <end position="126"/>
    </location>
</feature>
<accession>A0A7S3FEX5</accession>
<organism evidence="3">
    <name type="scientific">Prasinoderma singulare</name>
    <dbReference type="NCBI Taxonomy" id="676789"/>
    <lineage>
        <taxon>Eukaryota</taxon>
        <taxon>Viridiplantae</taxon>
        <taxon>Prasinodermophyta</taxon>
        <taxon>Prasinodermophyceae</taxon>
        <taxon>Prasinodermales</taxon>
        <taxon>Prasinodermaceae</taxon>
        <taxon>Prasinoderma</taxon>
    </lineage>
</organism>
<evidence type="ECO:0000259" key="2">
    <source>
        <dbReference type="PROSITE" id="PS50174"/>
    </source>
</evidence>
<dbReference type="Pfam" id="PF01585">
    <property type="entry name" value="G-patch"/>
    <property type="match status" value="1"/>
</dbReference>
<dbReference type="PROSITE" id="PS50174">
    <property type="entry name" value="G_PATCH"/>
    <property type="match status" value="1"/>
</dbReference>
<dbReference type="AlphaFoldDB" id="A0A7S3FEX5"/>
<feature type="region of interest" description="Disordered" evidence="1">
    <location>
        <begin position="158"/>
        <end position="182"/>
    </location>
</feature>
<proteinExistence type="predicted"/>
<evidence type="ECO:0000313" key="3">
    <source>
        <dbReference type="EMBL" id="CAE0143829.1"/>
    </source>
</evidence>
<dbReference type="GO" id="GO:0003676">
    <property type="term" value="F:nucleic acid binding"/>
    <property type="evidence" value="ECO:0007669"/>
    <property type="project" value="InterPro"/>
</dbReference>
<dbReference type="EMBL" id="HBHY01014878">
    <property type="protein sequence ID" value="CAE0143829.1"/>
    <property type="molecule type" value="Transcribed_RNA"/>
</dbReference>